<dbReference type="EMBL" id="AP021879">
    <property type="protein sequence ID" value="BBO90683.1"/>
    <property type="molecule type" value="Genomic_DNA"/>
</dbReference>
<evidence type="ECO:0000256" key="1">
    <source>
        <dbReference type="SAM" id="MobiDB-lite"/>
    </source>
</evidence>
<feature type="transmembrane region" description="Helical" evidence="2">
    <location>
        <begin position="413"/>
        <end position="431"/>
    </location>
</feature>
<dbReference type="Proteomes" id="UP000422108">
    <property type="component" value="Chromosome"/>
</dbReference>
<feature type="transmembrane region" description="Helical" evidence="2">
    <location>
        <begin position="49"/>
        <end position="70"/>
    </location>
</feature>
<evidence type="ECO:0000313" key="5">
    <source>
        <dbReference type="Proteomes" id="UP000422108"/>
    </source>
</evidence>
<gene>
    <name evidence="4" type="ORF">DSCOOX_38630</name>
</gene>
<protein>
    <recommendedName>
        <fullName evidence="3">DUF3592 domain-containing protein</fullName>
    </recommendedName>
</protein>
<evidence type="ECO:0000313" key="4">
    <source>
        <dbReference type="EMBL" id="BBO90683.1"/>
    </source>
</evidence>
<keyword evidence="5" id="KW-1185">Reference proteome</keyword>
<name>A0A5K8AD77_9BACT</name>
<dbReference type="AlphaFoldDB" id="A0A5K8AD77"/>
<keyword evidence="2" id="KW-0472">Membrane</keyword>
<sequence>MRESTPYDLNNPKSWQGADMQSLESFYQSDLLPDLETLEAQRLTVKKKLVQAIVIFVALNLAFLFVHGLFGLNLYLMVWLTFIILSALFTFFFWHIKYYRDYHTGFKDRIIPRIVAFVDQRLRYDKAGMVPREAFMASHLFADKPGEYSGDDLVSGTLGETAIQFSEVHAKRVDIIRKSSSSSSTNRTKKQITPIFDGLLFVADFNKSFKGTTIVLPDTAQRLFGDIGQALQSLNVQNGQLIKLEDPDFEKLFVVYGQDQVAARYILSTSLMRRLVDFQNRAQKKMRLSFSDSKFYVAIAFNRELFEPRIRESLLDISHIQEYYDDLKLVVDIVDQLNLNTHIWTQKSALAATSVAAANAAMESGTSGVPPTPPPPQGGRKRYSEEETKALFREFANKADTSMAPKIKTAKRWLKRIAGILLAVIALPFLLSGVGMGGLITLGIGLFFIVGGFMSPSVEKMVGGVLFPAIGIVIAVFSYSAYQTSLASKSWPTVSGSIIQSEIKKRTSTSGEGTNKKKTVKEYPNVTYQYLIDGKTYKSGKLSFSSTGNAKQVVARYPVGKRVPVYYNPEKPKQAVLIPGGAKFNYVPYFFSGFFILMGVLLLSRWRKQTRALGNAG</sequence>
<dbReference type="Pfam" id="PF11335">
    <property type="entry name" value="DUF3137"/>
    <property type="match status" value="1"/>
</dbReference>
<accession>A0A5K8AD77</accession>
<feature type="domain" description="DUF3592" evidence="3">
    <location>
        <begin position="494"/>
        <end position="581"/>
    </location>
</feature>
<keyword evidence="2" id="KW-0812">Transmembrane</keyword>
<proteinExistence type="predicted"/>
<evidence type="ECO:0000259" key="3">
    <source>
        <dbReference type="Pfam" id="PF12158"/>
    </source>
</evidence>
<feature type="region of interest" description="Disordered" evidence="1">
    <location>
        <begin position="362"/>
        <end position="383"/>
    </location>
</feature>
<feature type="transmembrane region" description="Helical" evidence="2">
    <location>
        <begin position="461"/>
        <end position="482"/>
    </location>
</feature>
<keyword evidence="2" id="KW-1133">Transmembrane helix</keyword>
<dbReference type="InterPro" id="IPR021484">
    <property type="entry name" value="DUF3137"/>
</dbReference>
<dbReference type="InterPro" id="IPR021994">
    <property type="entry name" value="DUF3592"/>
</dbReference>
<evidence type="ECO:0000256" key="2">
    <source>
        <dbReference type="SAM" id="Phobius"/>
    </source>
</evidence>
<dbReference type="Pfam" id="PF12158">
    <property type="entry name" value="DUF3592"/>
    <property type="match status" value="1"/>
</dbReference>
<reference evidence="4 5" key="1">
    <citation type="submission" date="2019-11" db="EMBL/GenBank/DDBJ databases">
        <title>Comparative genomics of hydrocarbon-degrading Desulfosarcina strains.</title>
        <authorList>
            <person name="Watanabe M."/>
            <person name="Kojima H."/>
            <person name="Fukui M."/>
        </authorList>
    </citation>
    <scope>NUCLEOTIDE SEQUENCE [LARGE SCALE GENOMIC DNA]</scope>
    <source>
        <strain evidence="5">oXyS1</strain>
    </source>
</reference>
<feature type="transmembrane region" description="Helical" evidence="2">
    <location>
        <begin position="586"/>
        <end position="603"/>
    </location>
</feature>
<feature type="transmembrane region" description="Helical" evidence="2">
    <location>
        <begin position="76"/>
        <end position="94"/>
    </location>
</feature>
<organism evidence="4 5">
    <name type="scientific">Desulfosarcina ovata subsp. ovata</name>
    <dbReference type="NCBI Taxonomy" id="2752305"/>
    <lineage>
        <taxon>Bacteria</taxon>
        <taxon>Pseudomonadati</taxon>
        <taxon>Thermodesulfobacteriota</taxon>
        <taxon>Desulfobacteria</taxon>
        <taxon>Desulfobacterales</taxon>
        <taxon>Desulfosarcinaceae</taxon>
        <taxon>Desulfosarcina</taxon>
    </lineage>
</organism>